<evidence type="ECO:0000256" key="7">
    <source>
        <dbReference type="ARBA" id="ARBA00022968"/>
    </source>
</evidence>
<evidence type="ECO:0000256" key="18">
    <source>
        <dbReference type="SAM" id="SignalP"/>
    </source>
</evidence>
<comment type="catalytic activity">
    <reaction evidence="13">
        <text>a beta-D-galactosyl-(1-&gt;3)-N-acetyl-alpha-D-galactosaminyl derivative + CMP-N-acetyl-beta-neuraminate = a beta-D-galactosyl-(1-&gt;3)-[N-acetyl-alpha-neuraminyl-(2-&gt;6)]-N-acetyl-alpha-D-galactosaminyl derivative + CMP + H(+)</text>
        <dbReference type="Rhea" id="RHEA:11136"/>
        <dbReference type="ChEBI" id="CHEBI:15378"/>
        <dbReference type="ChEBI" id="CHEBI:57812"/>
        <dbReference type="ChEBI" id="CHEBI:60377"/>
        <dbReference type="ChEBI" id="CHEBI:133470"/>
        <dbReference type="ChEBI" id="CHEBI:140764"/>
        <dbReference type="EC" id="2.4.3.3"/>
    </reaction>
    <physiologicalReaction direction="left-to-right" evidence="13">
        <dbReference type="Rhea" id="RHEA:11137"/>
    </physiologicalReaction>
</comment>
<evidence type="ECO:0000256" key="3">
    <source>
        <dbReference type="ARBA" id="ARBA00006003"/>
    </source>
</evidence>
<dbReference type="Pfam" id="PF00777">
    <property type="entry name" value="Glyco_transf_29"/>
    <property type="match status" value="2"/>
</dbReference>
<keyword evidence="8 17" id="KW-1133">Transmembrane helix</keyword>
<dbReference type="GO" id="GO:0000139">
    <property type="term" value="C:Golgi membrane"/>
    <property type="evidence" value="ECO:0007669"/>
    <property type="project" value="UniProtKB-SubCell"/>
</dbReference>
<comment type="subcellular location">
    <subcellularLocation>
        <location evidence="1">Golgi apparatus membrane</location>
        <topology evidence="1">Single-pass type II membrane protein</topology>
    </subcellularLocation>
</comment>
<feature type="signal peptide" evidence="18">
    <location>
        <begin position="1"/>
        <end position="23"/>
    </location>
</feature>
<evidence type="ECO:0000256" key="9">
    <source>
        <dbReference type="ARBA" id="ARBA00023034"/>
    </source>
</evidence>
<proteinExistence type="inferred from homology"/>
<dbReference type="GO" id="GO:0009312">
    <property type="term" value="P:oligosaccharide biosynthetic process"/>
    <property type="evidence" value="ECO:0007669"/>
    <property type="project" value="TreeGrafter"/>
</dbReference>
<evidence type="ECO:0000256" key="13">
    <source>
        <dbReference type="ARBA" id="ARBA00036348"/>
    </source>
</evidence>
<dbReference type="Proteomes" id="UP000007635">
    <property type="component" value="Chromosome V"/>
</dbReference>
<dbReference type="InterPro" id="IPR038578">
    <property type="entry name" value="GT29-like_sf"/>
</dbReference>
<keyword evidence="6 17" id="KW-0812">Transmembrane</keyword>
<reference evidence="19" key="3">
    <citation type="submission" date="2025-09" db="UniProtKB">
        <authorList>
            <consortium name="Ensembl"/>
        </authorList>
    </citation>
    <scope>IDENTIFICATION</scope>
</reference>
<accession>A0AAQ4S2U4</accession>
<feature type="transmembrane region" description="Helical" evidence="17">
    <location>
        <begin position="346"/>
        <end position="365"/>
    </location>
</feature>
<comment type="catalytic activity">
    <reaction evidence="15">
        <text>a 3-O-[N-acetyl-alpha-neuraminyl-(2-&gt;3)-beta-D-galactosyl-(1-&gt;3)-N-acetyl-alpha-D-galactosaminyl]-L-threonyl-[protein] + CMP-N-acetyl-beta-neuraminate = a 3-O-{alpha-Neu5Ac-(2-&gt;3)-beta-D-Gal-(1-&gt;3)-[alpha-Neu5Ac-(2-&gt;6)]-alpha-D-GalNAc}-L-threonyl-[protein] + CMP + H(+)</text>
        <dbReference type="Rhea" id="RHEA:81659"/>
        <dbReference type="Rhea" id="RHEA-COMP:14417"/>
        <dbReference type="Rhea" id="RHEA-COMP:16763"/>
        <dbReference type="ChEBI" id="CHEBI:15378"/>
        <dbReference type="ChEBI" id="CHEBI:57812"/>
        <dbReference type="ChEBI" id="CHEBI:60377"/>
        <dbReference type="ChEBI" id="CHEBI:139598"/>
        <dbReference type="ChEBI" id="CHEBI:156398"/>
    </reaction>
    <physiologicalReaction direction="left-to-right" evidence="15">
        <dbReference type="Rhea" id="RHEA:81660"/>
    </physiologicalReaction>
</comment>
<keyword evidence="5" id="KW-0808">Transferase</keyword>
<evidence type="ECO:0000256" key="8">
    <source>
        <dbReference type="ARBA" id="ARBA00022989"/>
    </source>
</evidence>
<keyword evidence="20" id="KW-1185">Reference proteome</keyword>
<feature type="chain" id="PRO_5042978535" description="alpha-N-acetylgalactosaminide alpha-2,6-sialyltransferase" evidence="18">
    <location>
        <begin position="24"/>
        <end position="498"/>
    </location>
</feature>
<evidence type="ECO:0000256" key="1">
    <source>
        <dbReference type="ARBA" id="ARBA00004323"/>
    </source>
</evidence>
<keyword evidence="12" id="KW-0325">Glycoprotein</keyword>
<dbReference type="InterPro" id="IPR001675">
    <property type="entry name" value="Glyco_trans_29"/>
</dbReference>
<keyword evidence="18" id="KW-0732">Signal</keyword>
<dbReference type="GO" id="GO:0001665">
    <property type="term" value="F:alpha-N-acetylgalactosaminide alpha-2,6-sialyltransferase activity"/>
    <property type="evidence" value="ECO:0007669"/>
    <property type="project" value="UniProtKB-EC"/>
</dbReference>
<evidence type="ECO:0000313" key="20">
    <source>
        <dbReference type="Proteomes" id="UP000007635"/>
    </source>
</evidence>
<sequence length="498" mass="57833">MGIYRVSFLVILILTCVVIFVLSSTNLSSSSWNTFSDPISEGPEEIAELWVQKENLLASNFVLTDPTKQAESPKSTVRVNKPPRAPETPVPVLFRKDFKKLPRFDFEDIYNQDAPRRQTTCAQSLQNSEDKDFKKNFLPNIRLFMDKMNMSEWNRLSHFNNPFGFMEIKYDEVMPTVKLIPKPKEPLLLPRTGSDGCLRCAVVGTSGILYGSKLGKEIDAHDYVFRMNGAVIKGFEEDVGNKTSVYVHTSHSITTSPLVFQKYGYTTAPKDEGIKYVMIPEGMGDFNWMEGLFKHKRIKTQTSNNTRPWTYYGGQYNESRFYVLHQDFLRYVQNRSPSSHNTTQTFDVLCFYTAMIILLLLKVIFMQTRLMFYLKDVACLDYFKNVYLTLFIVQRFLMSPRLNSSHWVIVRPTNGAFTLFLALHTCDTVSAYGFMTEDYAKYSNYYCERDIKTKVIFYANHDYHMEKRLWKKLHDSKILKLYQRTKTGKNSPSTTPKH</sequence>
<dbReference type="GeneTree" id="ENSGT00940000159930"/>
<dbReference type="EC" id="2.4.3.3" evidence="14"/>
<evidence type="ECO:0000313" key="19">
    <source>
        <dbReference type="Ensembl" id="ENSGACP00000068701.1"/>
    </source>
</evidence>
<dbReference type="Gene3D" id="3.90.1480.20">
    <property type="entry name" value="Glycosyl transferase family 29"/>
    <property type="match status" value="1"/>
</dbReference>
<organism evidence="19 20">
    <name type="scientific">Gasterosteus aculeatus aculeatus</name>
    <name type="common">three-spined stickleback</name>
    <dbReference type="NCBI Taxonomy" id="481459"/>
    <lineage>
        <taxon>Eukaryota</taxon>
        <taxon>Metazoa</taxon>
        <taxon>Chordata</taxon>
        <taxon>Craniata</taxon>
        <taxon>Vertebrata</taxon>
        <taxon>Euteleostomi</taxon>
        <taxon>Actinopterygii</taxon>
        <taxon>Neopterygii</taxon>
        <taxon>Teleostei</taxon>
        <taxon>Neoteleostei</taxon>
        <taxon>Acanthomorphata</taxon>
        <taxon>Eupercaria</taxon>
        <taxon>Perciformes</taxon>
        <taxon>Cottioidei</taxon>
        <taxon>Gasterosteales</taxon>
        <taxon>Gasterosteidae</taxon>
        <taxon>Gasterosteus</taxon>
    </lineage>
</organism>
<reference evidence="19" key="2">
    <citation type="submission" date="2025-08" db="UniProtKB">
        <authorList>
            <consortium name="Ensembl"/>
        </authorList>
    </citation>
    <scope>IDENTIFICATION</scope>
</reference>
<dbReference type="AlphaFoldDB" id="A0AAQ4S2U4"/>
<evidence type="ECO:0000256" key="10">
    <source>
        <dbReference type="ARBA" id="ARBA00023136"/>
    </source>
</evidence>
<evidence type="ECO:0000256" key="14">
    <source>
        <dbReference type="ARBA" id="ARBA00039109"/>
    </source>
</evidence>
<evidence type="ECO:0000256" key="17">
    <source>
        <dbReference type="SAM" id="Phobius"/>
    </source>
</evidence>
<dbReference type="Ensembl" id="ENSGACT00000075203.1">
    <property type="protein sequence ID" value="ENSGACP00000068701.1"/>
    <property type="gene ID" value="ENSGACG00000036185.1"/>
</dbReference>
<dbReference type="PANTHER" id="PTHR45941:SF1">
    <property type="entry name" value="ALPHA-N-ACETYLGALACTOSAMINIDE ALPHA-2,6-SIALYLTRANSFERASE 1"/>
    <property type="match status" value="1"/>
</dbReference>
<evidence type="ECO:0000256" key="5">
    <source>
        <dbReference type="ARBA" id="ARBA00022679"/>
    </source>
</evidence>
<keyword evidence="11" id="KW-1015">Disulfide bond</keyword>
<comment type="pathway">
    <text evidence="2">Protein modification; protein glycosylation.</text>
</comment>
<keyword evidence="10 17" id="KW-0472">Membrane</keyword>
<evidence type="ECO:0000256" key="12">
    <source>
        <dbReference type="ARBA" id="ARBA00023180"/>
    </source>
</evidence>
<reference evidence="19 20" key="1">
    <citation type="journal article" date="2021" name="G3 (Bethesda)">
        <title>Improved contiguity of the threespine stickleback genome using long-read sequencing.</title>
        <authorList>
            <person name="Nath S."/>
            <person name="Shaw D.E."/>
            <person name="White M.A."/>
        </authorList>
    </citation>
    <scope>NUCLEOTIDE SEQUENCE [LARGE SCALE GENOMIC DNA]</scope>
    <source>
        <strain evidence="19 20">Lake Benthic</strain>
    </source>
</reference>
<evidence type="ECO:0000256" key="16">
    <source>
        <dbReference type="ARBA" id="ARBA00052285"/>
    </source>
</evidence>
<comment type="similarity">
    <text evidence="3">Belongs to the glycosyltransferase 29 family.</text>
</comment>
<evidence type="ECO:0000256" key="11">
    <source>
        <dbReference type="ARBA" id="ARBA00023157"/>
    </source>
</evidence>
<keyword evidence="4" id="KW-0328">Glycosyltransferase</keyword>
<evidence type="ECO:0000256" key="4">
    <source>
        <dbReference type="ARBA" id="ARBA00022676"/>
    </source>
</evidence>
<name>A0AAQ4S2U4_GASAC</name>
<comment type="catalytic activity">
    <reaction evidence="16">
        <text>a 3-O-[N-acetyl-alpha-D-galactosaminyl]-L-threonyl-[protein] + CMP-N-acetyl-beta-neuraminate = a 3-O-[N-acetyl-alpha-neuraminosyl-(2-&gt;6)-N-acetyl-alpha-D-galactosaminyl]-L-threonyl-[protein] + CMP + H(+)</text>
        <dbReference type="Rhea" id="RHEA:81643"/>
        <dbReference type="Rhea" id="RHEA-COMP:11689"/>
        <dbReference type="Rhea" id="RHEA-COMP:19720"/>
        <dbReference type="ChEBI" id="CHEBI:15378"/>
        <dbReference type="ChEBI" id="CHEBI:57812"/>
        <dbReference type="ChEBI" id="CHEBI:60377"/>
        <dbReference type="ChEBI" id="CHEBI:87075"/>
        <dbReference type="ChEBI" id="CHEBI:231970"/>
    </reaction>
    <physiologicalReaction direction="left-to-right" evidence="16">
        <dbReference type="Rhea" id="RHEA:81644"/>
    </physiologicalReaction>
</comment>
<keyword evidence="7" id="KW-0735">Signal-anchor</keyword>
<evidence type="ECO:0000256" key="6">
    <source>
        <dbReference type="ARBA" id="ARBA00022692"/>
    </source>
</evidence>
<dbReference type="PANTHER" id="PTHR45941">
    <property type="entry name" value="ALPHA-N-ACETYLGALACTOSAMINIDE ALPHA-2,6-SIALYLTRANSFERASE 2-LIKE-RELATED"/>
    <property type="match status" value="1"/>
</dbReference>
<evidence type="ECO:0000256" key="15">
    <source>
        <dbReference type="ARBA" id="ARBA00050664"/>
    </source>
</evidence>
<protein>
    <recommendedName>
        <fullName evidence="14">alpha-N-acetylgalactosaminide alpha-2,6-sialyltransferase</fullName>
        <ecNumber evidence="14">2.4.3.3</ecNumber>
    </recommendedName>
</protein>
<evidence type="ECO:0000256" key="2">
    <source>
        <dbReference type="ARBA" id="ARBA00004922"/>
    </source>
</evidence>
<keyword evidence="9" id="KW-0333">Golgi apparatus</keyword>